<feature type="signal peptide" evidence="7">
    <location>
        <begin position="1"/>
        <end position="26"/>
    </location>
</feature>
<dbReference type="AlphaFoldDB" id="A0A448DAI3"/>
<evidence type="ECO:0000313" key="10">
    <source>
        <dbReference type="Proteomes" id="UP000279284"/>
    </source>
</evidence>
<dbReference type="RefSeq" id="WP_085417013.1">
    <property type="nucleotide sequence ID" value="NZ_CAUJPY010000012.1"/>
</dbReference>
<evidence type="ECO:0000256" key="5">
    <source>
        <dbReference type="ARBA" id="ARBA00023049"/>
    </source>
</evidence>
<comment type="cofactor">
    <cofactor evidence="6">
        <name>Zn(2+)</name>
        <dbReference type="ChEBI" id="CHEBI:29105"/>
    </cofactor>
    <text evidence="6">Binds 1 zinc ion per subunit.</text>
</comment>
<dbReference type="InterPro" id="IPR001915">
    <property type="entry name" value="Peptidase_M48"/>
</dbReference>
<dbReference type="STRING" id="493.BWD07_08545"/>
<keyword evidence="4 6" id="KW-0862">Zinc</keyword>
<dbReference type="GO" id="GO:0004222">
    <property type="term" value="F:metalloendopeptidase activity"/>
    <property type="evidence" value="ECO:0007669"/>
    <property type="project" value="InterPro"/>
</dbReference>
<organism evidence="9 10">
    <name type="scientific">Neisseria canis</name>
    <dbReference type="NCBI Taxonomy" id="493"/>
    <lineage>
        <taxon>Bacteria</taxon>
        <taxon>Pseudomonadati</taxon>
        <taxon>Pseudomonadota</taxon>
        <taxon>Betaproteobacteria</taxon>
        <taxon>Neisseriales</taxon>
        <taxon>Neisseriaceae</taxon>
        <taxon>Neisseria</taxon>
    </lineage>
</organism>
<dbReference type="GO" id="GO:0051603">
    <property type="term" value="P:proteolysis involved in protein catabolic process"/>
    <property type="evidence" value="ECO:0007669"/>
    <property type="project" value="TreeGrafter"/>
</dbReference>
<dbReference type="Proteomes" id="UP000279284">
    <property type="component" value="Chromosome"/>
</dbReference>
<gene>
    <name evidence="9" type="primary">yggG_1</name>
    <name evidence="9" type="ORF">NCTC10296_02108</name>
</gene>
<keyword evidence="7" id="KW-0732">Signal</keyword>
<dbReference type="Gene3D" id="3.30.2010.10">
    <property type="entry name" value="Metalloproteases ('zincins'), catalytic domain"/>
    <property type="match status" value="1"/>
</dbReference>
<accession>A0A448DAI3</accession>
<feature type="chain" id="PRO_5019125326" evidence="7">
    <location>
        <begin position="27"/>
        <end position="275"/>
    </location>
</feature>
<dbReference type="GO" id="GO:0016020">
    <property type="term" value="C:membrane"/>
    <property type="evidence" value="ECO:0007669"/>
    <property type="project" value="TreeGrafter"/>
</dbReference>
<keyword evidence="10" id="KW-1185">Reference proteome</keyword>
<dbReference type="GO" id="GO:0046872">
    <property type="term" value="F:metal ion binding"/>
    <property type="evidence" value="ECO:0007669"/>
    <property type="project" value="UniProtKB-KW"/>
</dbReference>
<reference evidence="9 10" key="1">
    <citation type="submission" date="2018-12" db="EMBL/GenBank/DDBJ databases">
        <authorList>
            <consortium name="Pathogen Informatics"/>
        </authorList>
    </citation>
    <scope>NUCLEOTIDE SEQUENCE [LARGE SCALE GENOMIC DNA]</scope>
    <source>
        <strain evidence="9 10">NCTC10296</strain>
    </source>
</reference>
<proteinExistence type="inferred from homology"/>
<keyword evidence="5 6" id="KW-0482">Metalloprotease</keyword>
<evidence type="ECO:0000313" key="9">
    <source>
        <dbReference type="EMBL" id="VEF03032.1"/>
    </source>
</evidence>
<dbReference type="EMBL" id="LR134313">
    <property type="protein sequence ID" value="VEF03032.1"/>
    <property type="molecule type" value="Genomic_DNA"/>
</dbReference>
<sequence length="275" mass="30388">MRTKHSATQALACSFALLLLSGCHVVAEMAGHNTASLNQTAAKQYRQMMQIADGRYLVDTESETARRVHHIFNCMKPYAEKANQTGTPFDWQMTVIKSKELNAWVMPGGKMAFYTGMADTLNLSDGEIAAVIGHEMTHALKEHSKKKTGQQVLTRLAGATAGIALQATTGISGGFANLGTDVITHYGFKMTYSRSQENEADEGGMRLMAQAGYHPQEAVTLWQKMEKLKSNHNLKTMIASSHPTNKRRIENLQKMLPEATKHYRPDASCAPNRPY</sequence>
<evidence type="ECO:0000259" key="8">
    <source>
        <dbReference type="Pfam" id="PF01435"/>
    </source>
</evidence>
<evidence type="ECO:0000256" key="1">
    <source>
        <dbReference type="ARBA" id="ARBA00022670"/>
    </source>
</evidence>
<keyword evidence="1 6" id="KW-0645">Protease</keyword>
<evidence type="ECO:0000256" key="2">
    <source>
        <dbReference type="ARBA" id="ARBA00022723"/>
    </source>
</evidence>
<dbReference type="PROSITE" id="PS51257">
    <property type="entry name" value="PROKAR_LIPOPROTEIN"/>
    <property type="match status" value="1"/>
</dbReference>
<feature type="domain" description="Peptidase M48" evidence="8">
    <location>
        <begin position="74"/>
        <end position="255"/>
    </location>
</feature>
<dbReference type="PANTHER" id="PTHR22726:SF1">
    <property type="entry name" value="METALLOENDOPEPTIDASE OMA1, MITOCHONDRIAL"/>
    <property type="match status" value="1"/>
</dbReference>
<protein>
    <submittedName>
        <fullName evidence="9">Peptidase, M48 family</fullName>
        <ecNumber evidence="9">3.4.24.-</ecNumber>
    </submittedName>
</protein>
<dbReference type="KEGG" id="nci:NCTC10296_02108"/>
<name>A0A448DAI3_9NEIS</name>
<dbReference type="EC" id="3.4.24.-" evidence="9"/>
<evidence type="ECO:0000256" key="7">
    <source>
        <dbReference type="SAM" id="SignalP"/>
    </source>
</evidence>
<evidence type="ECO:0000256" key="6">
    <source>
        <dbReference type="RuleBase" id="RU003983"/>
    </source>
</evidence>
<comment type="similarity">
    <text evidence="6">Belongs to the peptidase M48 family.</text>
</comment>
<keyword evidence="3 6" id="KW-0378">Hydrolase</keyword>
<dbReference type="InterPro" id="IPR051156">
    <property type="entry name" value="Mito/Outer_Membr_Metalloprot"/>
</dbReference>
<dbReference type="CDD" id="cd07331">
    <property type="entry name" value="M48C_Oma1_like"/>
    <property type="match status" value="1"/>
</dbReference>
<dbReference type="Pfam" id="PF01435">
    <property type="entry name" value="Peptidase_M48"/>
    <property type="match status" value="1"/>
</dbReference>
<keyword evidence="2" id="KW-0479">Metal-binding</keyword>
<evidence type="ECO:0000256" key="4">
    <source>
        <dbReference type="ARBA" id="ARBA00022833"/>
    </source>
</evidence>
<evidence type="ECO:0000256" key="3">
    <source>
        <dbReference type="ARBA" id="ARBA00022801"/>
    </source>
</evidence>
<dbReference type="PANTHER" id="PTHR22726">
    <property type="entry name" value="METALLOENDOPEPTIDASE OMA1"/>
    <property type="match status" value="1"/>
</dbReference>